<comment type="caution">
    <text evidence="2">The sequence shown here is derived from an EMBL/GenBank/DDBJ whole genome shotgun (WGS) entry which is preliminary data.</text>
</comment>
<dbReference type="EC" id="2.3.1.-" evidence="2"/>
<name>A0ABT3ZQN4_9BURK</name>
<dbReference type="CDD" id="cd04301">
    <property type="entry name" value="NAT_SF"/>
    <property type="match status" value="1"/>
</dbReference>
<dbReference type="RefSeq" id="WP_267848423.1">
    <property type="nucleotide sequence ID" value="NZ_JAPMXC010000005.1"/>
</dbReference>
<evidence type="ECO:0000313" key="2">
    <source>
        <dbReference type="EMBL" id="MCY0388530.1"/>
    </source>
</evidence>
<proteinExistence type="predicted"/>
<organism evidence="2 3">
    <name type="scientific">Robbsia betulipollinis</name>
    <dbReference type="NCBI Taxonomy" id="2981849"/>
    <lineage>
        <taxon>Bacteria</taxon>
        <taxon>Pseudomonadati</taxon>
        <taxon>Pseudomonadota</taxon>
        <taxon>Betaproteobacteria</taxon>
        <taxon>Burkholderiales</taxon>
        <taxon>Burkholderiaceae</taxon>
        <taxon>Robbsia</taxon>
    </lineage>
</organism>
<dbReference type="InterPro" id="IPR000182">
    <property type="entry name" value="GNAT_dom"/>
</dbReference>
<sequence>MIEWYWKRFYELSVSELYAILDARSTVFVIEQRCVYTDIDGLDDRAWHLFAVDTDSSRAPLVAYARIFAPDPETGEARIGRVLTIAEYRDRGLGKALLQRALQQVETNWTGSAVRLSAQQYLRVFYESFGFAKVSGPYLEDGIPHLDMRRS</sequence>
<protein>
    <submittedName>
        <fullName evidence="2">GNAT family N-acetyltransferase</fullName>
        <ecNumber evidence="2">2.3.1.-</ecNumber>
    </submittedName>
</protein>
<gene>
    <name evidence="2" type="ORF">OVY01_15170</name>
</gene>
<reference evidence="2" key="1">
    <citation type="submission" date="2022-11" db="EMBL/GenBank/DDBJ databases">
        <title>Robbsia betulipollinis sp. nov., isolated from pollen of birch (Betula pendula).</title>
        <authorList>
            <person name="Shi H."/>
            <person name="Ambika Manirajan B."/>
            <person name="Ratering S."/>
            <person name="Geissler-Plaum R."/>
            <person name="Schnell S."/>
        </authorList>
    </citation>
    <scope>NUCLEOTIDE SEQUENCE</scope>
    <source>
        <strain evidence="2">Bb-Pol-6</strain>
    </source>
</reference>
<dbReference type="InterPro" id="IPR016181">
    <property type="entry name" value="Acyl_CoA_acyltransferase"/>
</dbReference>
<evidence type="ECO:0000259" key="1">
    <source>
        <dbReference type="PROSITE" id="PS51186"/>
    </source>
</evidence>
<dbReference type="PROSITE" id="PS51186">
    <property type="entry name" value="GNAT"/>
    <property type="match status" value="1"/>
</dbReference>
<evidence type="ECO:0000313" key="3">
    <source>
        <dbReference type="Proteomes" id="UP001082899"/>
    </source>
</evidence>
<dbReference type="Gene3D" id="3.40.630.30">
    <property type="match status" value="1"/>
</dbReference>
<keyword evidence="2" id="KW-0808">Transferase</keyword>
<dbReference type="Proteomes" id="UP001082899">
    <property type="component" value="Unassembled WGS sequence"/>
</dbReference>
<dbReference type="EMBL" id="JAPMXC010000005">
    <property type="protein sequence ID" value="MCY0388530.1"/>
    <property type="molecule type" value="Genomic_DNA"/>
</dbReference>
<dbReference type="Pfam" id="PF13673">
    <property type="entry name" value="Acetyltransf_10"/>
    <property type="match status" value="1"/>
</dbReference>
<keyword evidence="2" id="KW-0012">Acyltransferase</keyword>
<accession>A0ABT3ZQN4</accession>
<feature type="domain" description="N-acetyltransferase" evidence="1">
    <location>
        <begin position="7"/>
        <end position="151"/>
    </location>
</feature>
<dbReference type="GO" id="GO:0016746">
    <property type="term" value="F:acyltransferase activity"/>
    <property type="evidence" value="ECO:0007669"/>
    <property type="project" value="UniProtKB-KW"/>
</dbReference>
<keyword evidence="3" id="KW-1185">Reference proteome</keyword>
<dbReference type="SUPFAM" id="SSF55729">
    <property type="entry name" value="Acyl-CoA N-acyltransferases (Nat)"/>
    <property type="match status" value="1"/>
</dbReference>